<comment type="caution">
    <text evidence="7">The sequence shown here is derived from an EMBL/GenBank/DDBJ whole genome shotgun (WGS) entry which is preliminary data.</text>
</comment>
<dbReference type="InterPro" id="IPR044152">
    <property type="entry name" value="YqjM-like"/>
</dbReference>
<sequence>MPTLLDAFELKDLKLKNRIVMPPMCQYSVTNKDGKPNDWHFTHYTSRAIGGVGLIIMEMTDVEPDGRISDFDLGLWSDEQIPAFEKVIKGCQAYGAKVGIQIAHAGRKAEDAPKPVSSTNQRFSDAYKEPHQLSTDEVKEIVKKFEDSFTRAIKAGVDTIEIHAAHGYLIHQFQSPLTNKRDDQYGQDLSLFGVEIIQAARRVMPESMPLIMRISAVEYAENGYDLDYSIDLAQRYIEAGVDMFHVSSGGESESGPSHSGPGYQLDFAKELKAALQVPTIAVGRLEDPKLCDEAIREKKADLVAVGRGMLRNPYWANEASLALGGKPLTPRPLAAGYSI</sequence>
<organism evidence="7 8">
    <name type="scientific">Metabacillus malikii</name>
    <dbReference type="NCBI Taxonomy" id="1504265"/>
    <lineage>
        <taxon>Bacteria</taxon>
        <taxon>Bacillati</taxon>
        <taxon>Bacillota</taxon>
        <taxon>Bacilli</taxon>
        <taxon>Bacillales</taxon>
        <taxon>Bacillaceae</taxon>
        <taxon>Metabacillus</taxon>
    </lineage>
</organism>
<evidence type="ECO:0000256" key="3">
    <source>
        <dbReference type="ARBA" id="ARBA00022643"/>
    </source>
</evidence>
<keyword evidence="8" id="KW-1185">Reference proteome</keyword>
<proteinExistence type="predicted"/>
<keyword evidence="4" id="KW-0521">NADP</keyword>
<evidence type="ECO:0000313" key="7">
    <source>
        <dbReference type="EMBL" id="MDQ0232050.1"/>
    </source>
</evidence>
<dbReference type="RefSeq" id="WP_307344039.1">
    <property type="nucleotide sequence ID" value="NZ_JAUSUD010000017.1"/>
</dbReference>
<evidence type="ECO:0000256" key="4">
    <source>
        <dbReference type="ARBA" id="ARBA00022857"/>
    </source>
</evidence>
<keyword evidence="3" id="KW-0288">FMN</keyword>
<feature type="domain" description="NADH:flavin oxidoreductase/NADH oxidase N-terminal" evidence="6">
    <location>
        <begin position="7"/>
        <end position="319"/>
    </location>
</feature>
<keyword evidence="5" id="KW-0560">Oxidoreductase</keyword>
<name>A0ABT9ZJ85_9BACI</name>
<evidence type="ECO:0000256" key="1">
    <source>
        <dbReference type="ARBA" id="ARBA00001917"/>
    </source>
</evidence>
<evidence type="ECO:0000256" key="5">
    <source>
        <dbReference type="ARBA" id="ARBA00023002"/>
    </source>
</evidence>
<dbReference type="InterPro" id="IPR001155">
    <property type="entry name" value="OxRdtase_FMN_N"/>
</dbReference>
<protein>
    <submittedName>
        <fullName evidence="7">2,4-dienoyl-CoA reductase-like NADH-dependent reductase (Old Yellow Enzyme family)</fullName>
    </submittedName>
</protein>
<dbReference type="Pfam" id="PF00724">
    <property type="entry name" value="Oxidored_FMN"/>
    <property type="match status" value="1"/>
</dbReference>
<evidence type="ECO:0000313" key="8">
    <source>
        <dbReference type="Proteomes" id="UP001234495"/>
    </source>
</evidence>
<dbReference type="Proteomes" id="UP001234495">
    <property type="component" value="Unassembled WGS sequence"/>
</dbReference>
<comment type="cofactor">
    <cofactor evidence="1">
        <name>FMN</name>
        <dbReference type="ChEBI" id="CHEBI:58210"/>
    </cofactor>
</comment>
<dbReference type="CDD" id="cd02932">
    <property type="entry name" value="OYE_YqiM_FMN"/>
    <property type="match status" value="1"/>
</dbReference>
<dbReference type="PANTHER" id="PTHR43303:SF4">
    <property type="entry name" value="NADPH DEHYDROGENASE C23G7.10C-RELATED"/>
    <property type="match status" value="1"/>
</dbReference>
<evidence type="ECO:0000256" key="2">
    <source>
        <dbReference type="ARBA" id="ARBA00022630"/>
    </source>
</evidence>
<dbReference type="Gene3D" id="3.20.20.70">
    <property type="entry name" value="Aldolase class I"/>
    <property type="match status" value="1"/>
</dbReference>
<gene>
    <name evidence="7" type="ORF">J2S19_003335</name>
</gene>
<evidence type="ECO:0000259" key="6">
    <source>
        <dbReference type="Pfam" id="PF00724"/>
    </source>
</evidence>
<keyword evidence="2" id="KW-0285">Flavoprotein</keyword>
<dbReference type="SUPFAM" id="SSF51395">
    <property type="entry name" value="FMN-linked oxidoreductases"/>
    <property type="match status" value="1"/>
</dbReference>
<dbReference type="EMBL" id="JAUSUD010000017">
    <property type="protein sequence ID" value="MDQ0232050.1"/>
    <property type="molecule type" value="Genomic_DNA"/>
</dbReference>
<reference evidence="7 8" key="1">
    <citation type="submission" date="2023-07" db="EMBL/GenBank/DDBJ databases">
        <title>Genomic Encyclopedia of Type Strains, Phase IV (KMG-IV): sequencing the most valuable type-strain genomes for metagenomic binning, comparative biology and taxonomic classification.</title>
        <authorList>
            <person name="Goeker M."/>
        </authorList>
    </citation>
    <scope>NUCLEOTIDE SEQUENCE [LARGE SCALE GENOMIC DNA]</scope>
    <source>
        <strain evidence="7 8">DSM 29005</strain>
    </source>
</reference>
<accession>A0ABT9ZJ85</accession>
<dbReference type="PANTHER" id="PTHR43303">
    <property type="entry name" value="NADPH DEHYDROGENASE C23G7.10C-RELATED"/>
    <property type="match status" value="1"/>
</dbReference>
<dbReference type="InterPro" id="IPR013785">
    <property type="entry name" value="Aldolase_TIM"/>
</dbReference>